<dbReference type="EMBL" id="SSOP01000086">
    <property type="protein sequence ID" value="KAB5591842.1"/>
    <property type="molecule type" value="Genomic_DNA"/>
</dbReference>
<organism evidence="1 2">
    <name type="scientific">Ceratobasidium theobromae</name>
    <dbReference type="NCBI Taxonomy" id="1582974"/>
    <lineage>
        <taxon>Eukaryota</taxon>
        <taxon>Fungi</taxon>
        <taxon>Dikarya</taxon>
        <taxon>Basidiomycota</taxon>
        <taxon>Agaricomycotina</taxon>
        <taxon>Agaricomycetes</taxon>
        <taxon>Cantharellales</taxon>
        <taxon>Ceratobasidiaceae</taxon>
        <taxon>Ceratobasidium</taxon>
    </lineage>
</organism>
<name>A0A5N5QJB7_9AGAM</name>
<evidence type="ECO:0000313" key="2">
    <source>
        <dbReference type="Proteomes" id="UP000383932"/>
    </source>
</evidence>
<proteinExistence type="predicted"/>
<reference evidence="1 2" key="1">
    <citation type="journal article" date="2019" name="Fungal Biol. Biotechnol.">
        <title>Draft genome sequence of fastidious pathogen Ceratobasidium theobromae, which causes vascular-streak dieback in Theobroma cacao.</title>
        <authorList>
            <person name="Ali S.S."/>
            <person name="Asman A."/>
            <person name="Shao J."/>
            <person name="Firmansyah A.P."/>
            <person name="Susilo A.W."/>
            <person name="Rosmana A."/>
            <person name="McMahon P."/>
            <person name="Junaid M."/>
            <person name="Guest D."/>
            <person name="Kheng T.Y."/>
            <person name="Meinhardt L.W."/>
            <person name="Bailey B.A."/>
        </authorList>
    </citation>
    <scope>NUCLEOTIDE SEQUENCE [LARGE SCALE GENOMIC DNA]</scope>
    <source>
        <strain evidence="1 2">CT2</strain>
    </source>
</reference>
<dbReference type="Proteomes" id="UP000383932">
    <property type="component" value="Unassembled WGS sequence"/>
</dbReference>
<keyword evidence="2" id="KW-1185">Reference proteome</keyword>
<sequence>MSNHPILEAYESYVRQHTTFTSPGPLFEVVDKVPPSCHTAIDGRTMREPSDAWRITGASYRRPKGSSSELVMLWIKQINDVSHARRMVCISPDYDGNRVSKIIVSKVNPFDIGESEDLRTFLFPVSFDMMTGELVERKFYHQDLIAALKNQKNHVLLVGLPGQSMHTSTHVDIQTALLKLLANHGMLFWAPANHIMKALSDAKQQFMAQK</sequence>
<dbReference type="AlphaFoldDB" id="A0A5N5QJB7"/>
<accession>A0A5N5QJB7</accession>
<gene>
    <name evidence="1" type="ORF">CTheo_4707</name>
</gene>
<comment type="caution">
    <text evidence="1">The sequence shown here is derived from an EMBL/GenBank/DDBJ whole genome shotgun (WGS) entry which is preliminary data.</text>
</comment>
<protein>
    <submittedName>
        <fullName evidence="1">Uncharacterized protein</fullName>
    </submittedName>
</protein>
<evidence type="ECO:0000313" key="1">
    <source>
        <dbReference type="EMBL" id="KAB5591842.1"/>
    </source>
</evidence>